<comment type="caution">
    <text evidence="2">The sequence shown here is derived from an EMBL/GenBank/DDBJ whole genome shotgun (WGS) entry which is preliminary data.</text>
</comment>
<dbReference type="InterPro" id="IPR001466">
    <property type="entry name" value="Beta-lactam-related"/>
</dbReference>
<gene>
    <name evidence="2" type="ORF">GS4_03_01250</name>
</gene>
<dbReference type="InterPro" id="IPR050789">
    <property type="entry name" value="Diverse_Enzym_Activities"/>
</dbReference>
<name>M0QGX3_9ACTN</name>
<dbReference type="RefSeq" id="WP_007617111.1">
    <property type="nucleotide sequence ID" value="NZ_BANX01000003.1"/>
</dbReference>
<accession>M0QGX3</accession>
<reference evidence="2 3" key="1">
    <citation type="submission" date="2013-01" db="EMBL/GenBank/DDBJ databases">
        <title>Whole genome shotgun sequence of Gordonia soli NBRC 108243.</title>
        <authorList>
            <person name="Isaki-Nakamura S."/>
            <person name="Hosoyama A."/>
            <person name="Tsuchikane K."/>
            <person name="Ando Y."/>
            <person name="Baba S."/>
            <person name="Ohji S."/>
            <person name="Hamada M."/>
            <person name="Tamura T."/>
            <person name="Yamazoe A."/>
            <person name="Yamazaki S."/>
            <person name="Fujita N."/>
        </authorList>
    </citation>
    <scope>NUCLEOTIDE SEQUENCE [LARGE SCALE GENOMIC DNA]</scope>
    <source>
        <strain evidence="2 3">NBRC 108243</strain>
    </source>
</reference>
<evidence type="ECO:0000259" key="1">
    <source>
        <dbReference type="Pfam" id="PF00144"/>
    </source>
</evidence>
<dbReference type="InterPro" id="IPR012338">
    <property type="entry name" value="Beta-lactam/transpept-like"/>
</dbReference>
<dbReference type="eggNOG" id="COG1680">
    <property type="taxonomic scope" value="Bacteria"/>
</dbReference>
<dbReference type="STRING" id="1223545.GS4_03_01250"/>
<dbReference type="Pfam" id="PF00144">
    <property type="entry name" value="Beta-lactamase"/>
    <property type="match status" value="1"/>
</dbReference>
<dbReference type="SUPFAM" id="SSF56601">
    <property type="entry name" value="beta-lactamase/transpeptidase-like"/>
    <property type="match status" value="1"/>
</dbReference>
<dbReference type="PANTHER" id="PTHR43283:SF3">
    <property type="entry name" value="BETA-LACTAMASE FAMILY PROTEIN (AFU_ORTHOLOGUE AFUA_5G07500)"/>
    <property type="match status" value="1"/>
</dbReference>
<dbReference type="Proteomes" id="UP000011666">
    <property type="component" value="Unassembled WGS sequence"/>
</dbReference>
<sequence length="399" mass="42598">MTVPLDPEALTTSIESTLAAAVDGGAVPGVVAGVTTAEHTVAAGAAGVRSTADAAPMTVDTVVALFSATKTITTTAVLRLVDRGDLDLDAPARDHLPALGDIGVVDGFDDDGTPQVRPARSVITTRHLLTHTAGFGYDFYDRTYRRLADDGRLKDVVTATRASLDAPLLFDPGTRWEYGISTDWAGLLVEAVTGRRLDSAIADLVLDPIGMSDTRFGVGDDLRARRATIHHRTSDGGLRPNARFEHPAEPEAFMGGHGMYSTVGDYLTLLRMWLRDGRSDHGEQILRPETVAAAASDQLGSLSVHPLPGLNPKVSNDVDLLPDVEKTWGLGFLVNTEPTPTGRAAGSISWAGLANLYFWIDRASGIAGFWATQVLPFADPSALRHFTDFESAVYRTLAR</sequence>
<dbReference type="EMBL" id="BANX01000003">
    <property type="protein sequence ID" value="GAC66677.1"/>
    <property type="molecule type" value="Genomic_DNA"/>
</dbReference>
<feature type="domain" description="Beta-lactamase-related" evidence="1">
    <location>
        <begin position="16"/>
        <end position="377"/>
    </location>
</feature>
<protein>
    <submittedName>
        <fullName evidence="2">Putative esterase</fullName>
    </submittedName>
</protein>
<proteinExistence type="predicted"/>
<dbReference type="Gene3D" id="3.40.710.10">
    <property type="entry name" value="DD-peptidase/beta-lactamase superfamily"/>
    <property type="match status" value="1"/>
</dbReference>
<evidence type="ECO:0000313" key="2">
    <source>
        <dbReference type="EMBL" id="GAC66677.1"/>
    </source>
</evidence>
<evidence type="ECO:0000313" key="3">
    <source>
        <dbReference type="Proteomes" id="UP000011666"/>
    </source>
</evidence>
<keyword evidence="3" id="KW-1185">Reference proteome</keyword>
<dbReference type="PANTHER" id="PTHR43283">
    <property type="entry name" value="BETA-LACTAMASE-RELATED"/>
    <property type="match status" value="1"/>
</dbReference>
<dbReference type="OrthoDB" id="4281716at2"/>
<dbReference type="AlphaFoldDB" id="M0QGX3"/>
<organism evidence="2 3">
    <name type="scientific">Gordonia soli NBRC 108243</name>
    <dbReference type="NCBI Taxonomy" id="1223545"/>
    <lineage>
        <taxon>Bacteria</taxon>
        <taxon>Bacillati</taxon>
        <taxon>Actinomycetota</taxon>
        <taxon>Actinomycetes</taxon>
        <taxon>Mycobacteriales</taxon>
        <taxon>Gordoniaceae</taxon>
        <taxon>Gordonia</taxon>
    </lineage>
</organism>